<dbReference type="OrthoDB" id="9800167at2"/>
<reference evidence="10 11" key="1">
    <citation type="submission" date="2016-06" db="EMBL/GenBank/DDBJ databases">
        <authorList>
            <person name="Kjaerup R.B."/>
            <person name="Dalgaard T.S."/>
            <person name="Juul-Madsen H.R."/>
        </authorList>
    </citation>
    <scope>NUCLEOTIDE SEQUENCE [LARGE SCALE GENOMIC DNA]</scope>
    <source>
        <strain evidence="10 11">852002-51834_SCH5396731</strain>
    </source>
</reference>
<evidence type="ECO:0000256" key="7">
    <source>
        <dbReference type="PIRSR" id="PIRSR000350-4"/>
    </source>
</evidence>
<feature type="binding site" evidence="6">
    <location>
        <position position="274"/>
    </location>
    <ligand>
        <name>NAD(+)</name>
        <dbReference type="ChEBI" id="CHEBI:57540"/>
    </ligand>
</feature>
<name>A0A1A0VAT3_9MYCO</name>
<feature type="binding site" evidence="6">
    <location>
        <position position="117"/>
    </location>
    <ligand>
        <name>FAD</name>
        <dbReference type="ChEBI" id="CHEBI:57692"/>
    </ligand>
</feature>
<dbReference type="InterPro" id="IPR023753">
    <property type="entry name" value="FAD/NAD-binding_dom"/>
</dbReference>
<dbReference type="GO" id="GO:0050660">
    <property type="term" value="F:flavin adenine dinucleotide binding"/>
    <property type="evidence" value="ECO:0007669"/>
    <property type="project" value="TreeGrafter"/>
</dbReference>
<feature type="binding site" evidence="6">
    <location>
        <begin position="186"/>
        <end position="193"/>
    </location>
    <ligand>
        <name>NAD(+)</name>
        <dbReference type="ChEBI" id="CHEBI:57540"/>
    </ligand>
</feature>
<dbReference type="PIRSF" id="PIRSF000350">
    <property type="entry name" value="Mercury_reductase_MerA"/>
    <property type="match status" value="1"/>
</dbReference>
<gene>
    <name evidence="10" type="ORF">A5760_19915</name>
</gene>
<dbReference type="PRINTS" id="PR00411">
    <property type="entry name" value="PNDRDTASEI"/>
</dbReference>
<evidence type="ECO:0000313" key="10">
    <source>
        <dbReference type="EMBL" id="OBB80348.1"/>
    </source>
</evidence>
<dbReference type="PRINTS" id="PR00368">
    <property type="entry name" value="FADPNR"/>
</dbReference>
<dbReference type="SUPFAM" id="SSF55424">
    <property type="entry name" value="FAD/NAD-linked reductases, dimerisation (C-terminal) domain"/>
    <property type="match status" value="1"/>
</dbReference>
<proteinExistence type="inferred from homology"/>
<dbReference type="PANTHER" id="PTHR22912:SF151">
    <property type="entry name" value="DIHYDROLIPOYL DEHYDROGENASE, MITOCHONDRIAL"/>
    <property type="match status" value="1"/>
</dbReference>
<dbReference type="GO" id="GO:0004148">
    <property type="term" value="F:dihydrolipoyl dehydrogenase (NADH) activity"/>
    <property type="evidence" value="ECO:0007669"/>
    <property type="project" value="TreeGrafter"/>
</dbReference>
<evidence type="ECO:0000256" key="6">
    <source>
        <dbReference type="PIRSR" id="PIRSR000350-3"/>
    </source>
</evidence>
<comment type="caution">
    <text evidence="10">The sequence shown here is derived from an EMBL/GenBank/DDBJ whole genome shotgun (WGS) entry which is preliminary data.</text>
</comment>
<dbReference type="Gene3D" id="3.50.50.60">
    <property type="entry name" value="FAD/NAD(P)-binding domain"/>
    <property type="match status" value="2"/>
</dbReference>
<keyword evidence="3 6" id="KW-0274">FAD</keyword>
<dbReference type="InterPro" id="IPR004099">
    <property type="entry name" value="Pyr_nucl-diS_OxRdtase_dimer"/>
</dbReference>
<evidence type="ECO:0000256" key="4">
    <source>
        <dbReference type="ARBA" id="ARBA00023027"/>
    </source>
</evidence>
<dbReference type="PANTHER" id="PTHR22912">
    <property type="entry name" value="DISULFIDE OXIDOREDUCTASE"/>
    <property type="match status" value="1"/>
</dbReference>
<feature type="active site" description="Proton acceptor" evidence="5">
    <location>
        <position position="460"/>
    </location>
</feature>
<evidence type="ECO:0000259" key="8">
    <source>
        <dbReference type="Pfam" id="PF02852"/>
    </source>
</evidence>
<dbReference type="Pfam" id="PF07992">
    <property type="entry name" value="Pyr_redox_2"/>
    <property type="match status" value="1"/>
</dbReference>
<dbReference type="Gene3D" id="3.30.390.30">
    <property type="match status" value="1"/>
</dbReference>
<keyword evidence="6" id="KW-0547">Nucleotide-binding</keyword>
<protein>
    <submittedName>
        <fullName evidence="10">Pyridine nucleotide-disulfide oxidoreductase</fullName>
    </submittedName>
</protein>
<feature type="binding site" evidence="6">
    <location>
        <position position="316"/>
    </location>
    <ligand>
        <name>FAD</name>
        <dbReference type="ChEBI" id="CHEBI:57692"/>
    </ligand>
</feature>
<dbReference type="InterPro" id="IPR050151">
    <property type="entry name" value="Class-I_Pyr_Nuc-Dis_Oxidored"/>
</dbReference>
<evidence type="ECO:0000259" key="9">
    <source>
        <dbReference type="Pfam" id="PF07992"/>
    </source>
</evidence>
<comment type="similarity">
    <text evidence="1">Belongs to the class-I pyridine nucleotide-disulfide oxidoreductase family.</text>
</comment>
<sequence>MKAGKDFDVIVVGGGVGGVAAVRKLASIGLSVALVEDRLFGGECHYWGCNPSKTLLRPIEVFNLAKAVPGVREAISKSELDVAAVFAKRDTIIEHLSDQDRTASLRQAGVAVFHGFGQLSGQRTVRVAYTLGDTTEAVLTARHAVVLATGTRPNVPEIPGLAQARPWTNRDLTTMTEVPPRALVVGGGPVGVEFATILNGLGSAVALLVRGNTLLPNCEPEARELVAQSLRSKGVTIHFETELSTVARPVAGGPVTATFHRQTVEVDEIVLAAGRRTNTDNIGLETLGLPGGGFVSVNDHLQAVGVAGGWLYALGDTTGRARLSHISTYHGRVVADIIAARAAGRELSEDELIARDAGSLAQVIFTEPQVAWAGRTESQARAEGFVVRTRTARYPGTLSFLSLFRDGFQGWAKLVINAETNTLLGATFVGPEFSELIQAATLAIVAKVPVSLLRHAVAPHPTVNQVWDLLVAQESDHAPLLKNGTQKAQKSA</sequence>
<dbReference type="Proteomes" id="UP000091914">
    <property type="component" value="Unassembled WGS sequence"/>
</dbReference>
<keyword evidence="4 6" id="KW-0520">NAD</keyword>
<evidence type="ECO:0000256" key="5">
    <source>
        <dbReference type="PIRSR" id="PIRSR000350-2"/>
    </source>
</evidence>
<dbReference type="InterPro" id="IPR036188">
    <property type="entry name" value="FAD/NAD-bd_sf"/>
</dbReference>
<feature type="disulfide bond" description="Redox-active" evidence="7">
    <location>
        <begin position="44"/>
        <end position="49"/>
    </location>
</feature>
<organism evidence="10 11">
    <name type="scientific">Mycobacterium colombiense</name>
    <dbReference type="NCBI Taxonomy" id="339268"/>
    <lineage>
        <taxon>Bacteria</taxon>
        <taxon>Bacillati</taxon>
        <taxon>Actinomycetota</taxon>
        <taxon>Actinomycetes</taxon>
        <taxon>Mycobacteriales</taxon>
        <taxon>Mycobacteriaceae</taxon>
        <taxon>Mycobacterium</taxon>
        <taxon>Mycobacterium avium complex (MAC)</taxon>
    </lineage>
</organism>
<feature type="binding site" evidence="6">
    <location>
        <position position="53"/>
    </location>
    <ligand>
        <name>FAD</name>
        <dbReference type="ChEBI" id="CHEBI:57692"/>
    </ligand>
</feature>
<dbReference type="EMBL" id="LZSX01000088">
    <property type="protein sequence ID" value="OBB80348.1"/>
    <property type="molecule type" value="Genomic_DNA"/>
</dbReference>
<dbReference type="InterPro" id="IPR001100">
    <property type="entry name" value="Pyr_nuc-diS_OxRdtase"/>
</dbReference>
<dbReference type="GO" id="GO:0006103">
    <property type="term" value="P:2-oxoglutarate metabolic process"/>
    <property type="evidence" value="ECO:0007669"/>
    <property type="project" value="TreeGrafter"/>
</dbReference>
<feature type="domain" description="Pyridine nucleotide-disulphide oxidoreductase dimerisation" evidence="8">
    <location>
        <begin position="361"/>
        <end position="466"/>
    </location>
</feature>
<keyword evidence="2" id="KW-0285">Flavoprotein</keyword>
<evidence type="ECO:0000256" key="3">
    <source>
        <dbReference type="ARBA" id="ARBA00022827"/>
    </source>
</evidence>
<accession>A0A1A0VAT3</accession>
<feature type="domain" description="FAD/NAD(P)-binding" evidence="9">
    <location>
        <begin position="7"/>
        <end position="329"/>
    </location>
</feature>
<comment type="cofactor">
    <cofactor evidence="6">
        <name>FAD</name>
        <dbReference type="ChEBI" id="CHEBI:57692"/>
    </cofactor>
    <text evidence="6">Binds 1 FAD per subunit.</text>
</comment>
<evidence type="ECO:0000256" key="1">
    <source>
        <dbReference type="ARBA" id="ARBA00007532"/>
    </source>
</evidence>
<dbReference type="Pfam" id="PF02852">
    <property type="entry name" value="Pyr_redox_dim"/>
    <property type="match status" value="1"/>
</dbReference>
<evidence type="ECO:0000313" key="11">
    <source>
        <dbReference type="Proteomes" id="UP000091914"/>
    </source>
</evidence>
<dbReference type="RefSeq" id="WP_064884602.1">
    <property type="nucleotide sequence ID" value="NZ_LZSX01000088.1"/>
</dbReference>
<dbReference type="InterPro" id="IPR016156">
    <property type="entry name" value="FAD/NAD-linked_Rdtase_dimer_sf"/>
</dbReference>
<evidence type="ECO:0000256" key="2">
    <source>
        <dbReference type="ARBA" id="ARBA00022630"/>
    </source>
</evidence>
<dbReference type="SUPFAM" id="SSF51905">
    <property type="entry name" value="FAD/NAD(P)-binding domain"/>
    <property type="match status" value="1"/>
</dbReference>
<dbReference type="AlphaFoldDB" id="A0A1A0VAT3"/>